<dbReference type="Gene3D" id="3.40.50.300">
    <property type="entry name" value="P-loop containing nucleotide triphosphate hydrolases"/>
    <property type="match status" value="1"/>
</dbReference>
<dbReference type="RefSeq" id="XP_041219731.1">
    <property type="nucleotide sequence ID" value="XM_041364615.1"/>
</dbReference>
<evidence type="ECO:0000256" key="5">
    <source>
        <dbReference type="RuleBase" id="RU365059"/>
    </source>
</evidence>
<dbReference type="InterPro" id="IPR030231">
    <property type="entry name" value="Gpn2"/>
</dbReference>
<dbReference type="GeneID" id="64658913"/>
<dbReference type="InterPro" id="IPR027417">
    <property type="entry name" value="P-loop_NTPase"/>
</dbReference>
<evidence type="ECO:0000256" key="2">
    <source>
        <dbReference type="ARBA" id="ARBA00022741"/>
    </source>
</evidence>
<name>A0AAD4DUG3_9AGAM</name>
<dbReference type="SUPFAM" id="SSF52540">
    <property type="entry name" value="P-loop containing nucleoside triphosphate hydrolases"/>
    <property type="match status" value="1"/>
</dbReference>
<evidence type="ECO:0000256" key="6">
    <source>
        <dbReference type="SAM" id="MobiDB-lite"/>
    </source>
</evidence>
<evidence type="ECO:0000313" key="8">
    <source>
        <dbReference type="Proteomes" id="UP001195769"/>
    </source>
</evidence>
<keyword evidence="8" id="KW-1185">Reference proteome</keyword>
<dbReference type="FunFam" id="3.40.50.300:FF:000338">
    <property type="entry name" value="GPN-loop GTPase 2"/>
    <property type="match status" value="1"/>
</dbReference>
<dbReference type="EMBL" id="JABBWK010000084">
    <property type="protein sequence ID" value="KAG1894155.1"/>
    <property type="molecule type" value="Genomic_DNA"/>
</dbReference>
<feature type="region of interest" description="Disordered" evidence="6">
    <location>
        <begin position="329"/>
        <end position="349"/>
    </location>
</feature>
<comment type="caution">
    <text evidence="7">The sequence shown here is derived from an EMBL/GenBank/DDBJ whole genome shotgun (WGS) entry which is preliminary data.</text>
</comment>
<comment type="function">
    <text evidence="5">Small GTPase required for proper localization of RNA polymerase II and III (RNAPII and RNAPIII). May act at an RNAP assembly step prior to nuclear import.</text>
</comment>
<reference evidence="7" key="1">
    <citation type="journal article" date="2020" name="New Phytol.">
        <title>Comparative genomics reveals dynamic genome evolution in host specialist ectomycorrhizal fungi.</title>
        <authorList>
            <person name="Lofgren L.A."/>
            <person name="Nguyen N.H."/>
            <person name="Vilgalys R."/>
            <person name="Ruytinx J."/>
            <person name="Liao H.L."/>
            <person name="Branco S."/>
            <person name="Kuo A."/>
            <person name="LaButti K."/>
            <person name="Lipzen A."/>
            <person name="Andreopoulos W."/>
            <person name="Pangilinan J."/>
            <person name="Riley R."/>
            <person name="Hundley H."/>
            <person name="Na H."/>
            <person name="Barry K."/>
            <person name="Grigoriev I.V."/>
            <person name="Stajich J.E."/>
            <person name="Kennedy P.G."/>
        </authorList>
    </citation>
    <scope>NUCLEOTIDE SEQUENCE</scope>
    <source>
        <strain evidence="7">FC203</strain>
    </source>
</reference>
<dbReference type="PANTHER" id="PTHR21231">
    <property type="entry name" value="XPA-BINDING PROTEIN 1-RELATED"/>
    <property type="match status" value="1"/>
</dbReference>
<evidence type="ECO:0000256" key="1">
    <source>
        <dbReference type="ARBA" id="ARBA00005290"/>
    </source>
</evidence>
<dbReference type="GO" id="GO:0005525">
    <property type="term" value="F:GTP binding"/>
    <property type="evidence" value="ECO:0007669"/>
    <property type="project" value="UniProtKB-KW"/>
</dbReference>
<dbReference type="InterPro" id="IPR004130">
    <property type="entry name" value="Gpn"/>
</dbReference>
<evidence type="ECO:0000313" key="7">
    <source>
        <dbReference type="EMBL" id="KAG1894155.1"/>
    </source>
</evidence>
<keyword evidence="4 5" id="KW-0342">GTP-binding</keyword>
<gene>
    <name evidence="7" type="ORF">F5891DRAFT_1131051</name>
</gene>
<dbReference type="PANTHER" id="PTHR21231:SF3">
    <property type="entry name" value="GPN-LOOP GTPASE 2"/>
    <property type="match status" value="1"/>
</dbReference>
<comment type="similarity">
    <text evidence="1 5">Belongs to the GPN-loop GTPase family.</text>
</comment>
<evidence type="ECO:0000256" key="4">
    <source>
        <dbReference type="ARBA" id="ARBA00023134"/>
    </source>
</evidence>
<dbReference type="GO" id="GO:0003924">
    <property type="term" value="F:GTPase activity"/>
    <property type="evidence" value="ECO:0007669"/>
    <property type="project" value="TreeGrafter"/>
</dbReference>
<dbReference type="Proteomes" id="UP001195769">
    <property type="component" value="Unassembled WGS sequence"/>
</dbReference>
<dbReference type="GO" id="GO:0005737">
    <property type="term" value="C:cytoplasm"/>
    <property type="evidence" value="ECO:0007669"/>
    <property type="project" value="TreeGrafter"/>
</dbReference>
<organism evidence="7 8">
    <name type="scientific">Suillus fuscotomentosus</name>
    <dbReference type="NCBI Taxonomy" id="1912939"/>
    <lineage>
        <taxon>Eukaryota</taxon>
        <taxon>Fungi</taxon>
        <taxon>Dikarya</taxon>
        <taxon>Basidiomycota</taxon>
        <taxon>Agaricomycotina</taxon>
        <taxon>Agaricomycetes</taxon>
        <taxon>Agaricomycetidae</taxon>
        <taxon>Boletales</taxon>
        <taxon>Suillineae</taxon>
        <taxon>Suillaceae</taxon>
        <taxon>Suillus</taxon>
    </lineage>
</organism>
<dbReference type="Pfam" id="PF03029">
    <property type="entry name" value="ATP_bind_1"/>
    <property type="match status" value="1"/>
</dbReference>
<proteinExistence type="inferred from homology"/>
<evidence type="ECO:0000256" key="3">
    <source>
        <dbReference type="ARBA" id="ARBA00022801"/>
    </source>
</evidence>
<keyword evidence="3 5" id="KW-0378">Hydrolase</keyword>
<keyword evidence="2 5" id="KW-0547">Nucleotide-binding</keyword>
<dbReference type="AlphaFoldDB" id="A0AAD4DUG3"/>
<protein>
    <recommendedName>
        <fullName evidence="5">GPN-loop GTPase 2</fullName>
    </recommendedName>
</protein>
<comment type="subunit">
    <text evidence="5">Binds to RNA polymerase II (RNAPII).</text>
</comment>
<sequence>MPFGEVVCGAPGSGKSTYCHGKYQLFTALNRPISIVNLDPANDNIPYPCAINITSLITLQDVMDEHGLGPNGGILFCMEYLYANFDWLEARLQELGSDGYILFDVPGQVELSTHHEALRYIVQRLTKIGFRLAAVHLCDAHYVTDAAKYISVLLLSLRTMLHLELPHVNVLSKVDLIAQYGDLDFNLNFYTEVQDLSYLENALNTSSPRYTALTKELCSVIEDYGLVEFETLAVEDKASMLHLTRAIDRATGYVFVPPHDAPAPEGTLEASSVPTSMRPNTFSLFSSAAGPMAGSVGDVQERWIDAREQWDAFERKEWRQEGEMIREAREREKAIQGEQRGKSGIRERK</sequence>
<dbReference type="CDD" id="cd17871">
    <property type="entry name" value="GPN2"/>
    <property type="match status" value="1"/>
</dbReference>
<accession>A0AAD4DUG3</accession>